<dbReference type="RefSeq" id="WP_179651656.1">
    <property type="nucleotide sequence ID" value="NZ_CP022295.1"/>
</dbReference>
<organism evidence="9 11">
    <name type="scientific">Nocardioides aromaticivorans</name>
    <dbReference type="NCBI Taxonomy" id="200618"/>
    <lineage>
        <taxon>Bacteria</taxon>
        <taxon>Bacillati</taxon>
        <taxon>Actinomycetota</taxon>
        <taxon>Actinomycetes</taxon>
        <taxon>Propionibacteriales</taxon>
        <taxon>Nocardioidaceae</taxon>
        <taxon>Nocardioides</taxon>
    </lineage>
</organism>
<evidence type="ECO:0000313" key="9">
    <source>
        <dbReference type="EMBL" id="NYI47627.1"/>
    </source>
</evidence>
<keyword evidence="12" id="KW-1185">Reference proteome</keyword>
<feature type="compositionally biased region" description="Low complexity" evidence="6">
    <location>
        <begin position="192"/>
        <end position="215"/>
    </location>
</feature>
<dbReference type="Proteomes" id="UP000562045">
    <property type="component" value="Unassembled WGS sequence"/>
</dbReference>
<evidence type="ECO:0000256" key="4">
    <source>
        <dbReference type="ARBA" id="ARBA00023136"/>
    </source>
</evidence>
<dbReference type="InterPro" id="IPR019533">
    <property type="entry name" value="Peptidase_S26"/>
</dbReference>
<reference evidence="10 12" key="1">
    <citation type="submission" date="2017-06" db="EMBL/GenBank/DDBJ databases">
        <title>Complete Genome Sequence of the Soil Carbazole-Degrading Bacterium Nocardioides aromaticivorans IC177.</title>
        <authorList>
            <person name="Vejarano F."/>
            <person name="Suzuki-Minakuchi C."/>
            <person name="Ohtsubo Y."/>
            <person name="Tsuda M."/>
            <person name="Okada K."/>
            <person name="Nojiri H."/>
        </authorList>
    </citation>
    <scope>NUCLEOTIDE SEQUENCE [LARGE SCALE GENOMIC DNA]</scope>
    <source>
        <strain evidence="10 12">IC177</strain>
    </source>
</reference>
<keyword evidence="4 7" id="KW-0472">Membrane</keyword>
<evidence type="ECO:0000256" key="6">
    <source>
        <dbReference type="SAM" id="MobiDB-lite"/>
    </source>
</evidence>
<comment type="subcellular location">
    <subcellularLocation>
        <location evidence="1">Membrane</location>
    </subcellularLocation>
</comment>
<dbReference type="GO" id="GO:0006465">
    <property type="term" value="P:signal peptide processing"/>
    <property type="evidence" value="ECO:0007669"/>
    <property type="project" value="UniProtKB-UniRule"/>
</dbReference>
<dbReference type="Pfam" id="PF10502">
    <property type="entry name" value="Peptidase_S26"/>
    <property type="match status" value="1"/>
</dbReference>
<dbReference type="InterPro" id="IPR036286">
    <property type="entry name" value="LexA/Signal_pep-like_sf"/>
</dbReference>
<dbReference type="PANTHER" id="PTHR10806">
    <property type="entry name" value="SIGNAL PEPTIDASE COMPLEX CATALYTIC SUBUNIT SEC11"/>
    <property type="match status" value="1"/>
</dbReference>
<dbReference type="GO" id="GO:0016020">
    <property type="term" value="C:membrane"/>
    <property type="evidence" value="ECO:0007669"/>
    <property type="project" value="UniProtKB-SubCell"/>
</dbReference>
<evidence type="ECO:0000256" key="2">
    <source>
        <dbReference type="ARBA" id="ARBA00022692"/>
    </source>
</evidence>
<dbReference type="Gene3D" id="2.10.109.10">
    <property type="entry name" value="Umud Fragment, subunit A"/>
    <property type="match status" value="1"/>
</dbReference>
<dbReference type="CDD" id="cd06530">
    <property type="entry name" value="S26_SPase_I"/>
    <property type="match status" value="1"/>
</dbReference>
<protein>
    <recommendedName>
        <fullName evidence="5">Signal peptidase I</fullName>
        <ecNumber evidence="5">3.4.21.89</ecNumber>
    </recommendedName>
</protein>
<name>A0A7Z0CR89_9ACTN</name>
<dbReference type="EC" id="3.4.21.89" evidence="5"/>
<reference evidence="9 11" key="2">
    <citation type="submission" date="2020-07" db="EMBL/GenBank/DDBJ databases">
        <title>Sequencing the genomes of 1000 actinobacteria strains.</title>
        <authorList>
            <person name="Klenk H.-P."/>
        </authorList>
    </citation>
    <scope>NUCLEOTIDE SEQUENCE [LARGE SCALE GENOMIC DNA]</scope>
    <source>
        <strain evidence="9 11">DSM 15131</strain>
    </source>
</reference>
<keyword evidence="3 7" id="KW-1133">Transmembrane helix</keyword>
<dbReference type="EMBL" id="CP022295">
    <property type="protein sequence ID" value="QSR26746.1"/>
    <property type="molecule type" value="Genomic_DNA"/>
</dbReference>
<sequence length="247" mass="26149">MAPTARATLGWLWQVVLWVVILGVVVILAAAVLVPRLAGATPYTVLTGSMEPTYPPGTLVVVKPVDMDEIAVGDVITYQLESGKATVVTHRVVGVSNRFDGTTQLITQGDANDDPDPLPVAEVQVRGRLWYSAPYLGRLNNVLSGQERQWAVFGVSAALIGYAAFMFVTALRDRRRVKRESPEPVTEGSTDPAAPATSAAPARPAALAPPGKNRRPAPALAAGILLLAVVVLVRTGTRRRATGRASS</sequence>
<feature type="region of interest" description="Disordered" evidence="6">
    <location>
        <begin position="176"/>
        <end position="215"/>
    </location>
</feature>
<keyword evidence="2 7" id="KW-0812">Transmembrane</keyword>
<evidence type="ECO:0000313" key="11">
    <source>
        <dbReference type="Proteomes" id="UP000562045"/>
    </source>
</evidence>
<evidence type="ECO:0000256" key="3">
    <source>
        <dbReference type="ARBA" id="ARBA00022989"/>
    </source>
</evidence>
<feature type="transmembrane region" description="Helical" evidence="7">
    <location>
        <begin position="12"/>
        <end position="34"/>
    </location>
</feature>
<evidence type="ECO:0000313" key="10">
    <source>
        <dbReference type="EMBL" id="QSR26746.1"/>
    </source>
</evidence>
<dbReference type="SUPFAM" id="SSF51306">
    <property type="entry name" value="LexA/Signal peptidase"/>
    <property type="match status" value="1"/>
</dbReference>
<dbReference type="InterPro" id="IPR001733">
    <property type="entry name" value="Peptidase_S26B"/>
</dbReference>
<evidence type="ECO:0000256" key="7">
    <source>
        <dbReference type="SAM" id="Phobius"/>
    </source>
</evidence>
<dbReference type="EMBL" id="JACBZM010000001">
    <property type="protein sequence ID" value="NYI47627.1"/>
    <property type="molecule type" value="Genomic_DNA"/>
</dbReference>
<evidence type="ECO:0000256" key="5">
    <source>
        <dbReference type="NCBIfam" id="TIGR02228"/>
    </source>
</evidence>
<evidence type="ECO:0000259" key="8">
    <source>
        <dbReference type="Pfam" id="PF10502"/>
    </source>
</evidence>
<dbReference type="AlphaFoldDB" id="A0A7Z0CR89"/>
<evidence type="ECO:0000256" key="1">
    <source>
        <dbReference type="ARBA" id="ARBA00004370"/>
    </source>
</evidence>
<dbReference type="GO" id="GO:0009003">
    <property type="term" value="F:signal peptidase activity"/>
    <property type="evidence" value="ECO:0007669"/>
    <property type="project" value="UniProtKB-EC"/>
</dbReference>
<dbReference type="GO" id="GO:0004252">
    <property type="term" value="F:serine-type endopeptidase activity"/>
    <property type="evidence" value="ECO:0007669"/>
    <property type="project" value="UniProtKB-UniRule"/>
</dbReference>
<proteinExistence type="predicted"/>
<evidence type="ECO:0000313" key="12">
    <source>
        <dbReference type="Proteomes" id="UP000662818"/>
    </source>
</evidence>
<dbReference type="NCBIfam" id="TIGR02228">
    <property type="entry name" value="sigpep_I_arch"/>
    <property type="match status" value="1"/>
</dbReference>
<keyword evidence="9" id="KW-0378">Hydrolase</keyword>
<gene>
    <name evidence="9" type="ORF">BJ993_004707</name>
    <name evidence="10" type="ORF">CFH99_14025</name>
</gene>
<accession>A0A7Z0CR89</accession>
<feature type="domain" description="Peptidase S26" evidence="8">
    <location>
        <begin position="24"/>
        <end position="95"/>
    </location>
</feature>
<dbReference type="PANTHER" id="PTHR10806:SF6">
    <property type="entry name" value="SIGNAL PEPTIDASE COMPLEX CATALYTIC SUBUNIT SEC11"/>
    <property type="match status" value="1"/>
</dbReference>
<dbReference type="Proteomes" id="UP000662818">
    <property type="component" value="Chromosome"/>
</dbReference>
<feature type="transmembrane region" description="Helical" evidence="7">
    <location>
        <begin position="150"/>
        <end position="171"/>
    </location>
</feature>
<feature type="transmembrane region" description="Helical" evidence="7">
    <location>
        <begin position="217"/>
        <end position="237"/>
    </location>
</feature>